<dbReference type="PROSITE" id="PS00211">
    <property type="entry name" value="ABC_TRANSPORTER_1"/>
    <property type="match status" value="2"/>
</dbReference>
<evidence type="ECO:0000256" key="1">
    <source>
        <dbReference type="ARBA" id="ARBA00004141"/>
    </source>
</evidence>
<keyword evidence="2 8" id="KW-0812">Transmembrane</keyword>
<dbReference type="CDD" id="cd18578">
    <property type="entry name" value="ABC_6TM_Pgp_ABCB1_D2_like"/>
    <property type="match status" value="1"/>
</dbReference>
<reference evidence="11" key="1">
    <citation type="submission" date="2010-02" db="EMBL/GenBank/DDBJ databases">
        <title>Sequencing and annotation of the Blastocystis hominis genome.</title>
        <authorList>
            <person name="Wincker P."/>
        </authorList>
    </citation>
    <scope>NUCLEOTIDE SEQUENCE</scope>
    <source>
        <strain evidence="11">Singapore isolate B</strain>
    </source>
</reference>
<dbReference type="GO" id="GO:0016887">
    <property type="term" value="F:ATP hydrolysis activity"/>
    <property type="evidence" value="ECO:0007669"/>
    <property type="project" value="InterPro"/>
</dbReference>
<dbReference type="FunFam" id="3.40.50.300:FF:000913">
    <property type="entry name" value="ABC multidrug transporter SitT"/>
    <property type="match status" value="1"/>
</dbReference>
<dbReference type="PANTHER" id="PTHR43394">
    <property type="entry name" value="ATP-DEPENDENT PERMEASE MDL1, MITOCHONDRIAL"/>
    <property type="match status" value="1"/>
</dbReference>
<feature type="transmembrane region" description="Helical" evidence="8">
    <location>
        <begin position="694"/>
        <end position="712"/>
    </location>
</feature>
<feature type="transmembrane region" description="Helical" evidence="8">
    <location>
        <begin position="61"/>
        <end position="87"/>
    </location>
</feature>
<feature type="compositionally biased region" description="Basic and acidic residues" evidence="7">
    <location>
        <begin position="510"/>
        <end position="549"/>
    </location>
</feature>
<keyword evidence="4" id="KW-0067">ATP-binding</keyword>
<evidence type="ECO:0000256" key="4">
    <source>
        <dbReference type="ARBA" id="ARBA00022840"/>
    </source>
</evidence>
<feature type="region of interest" description="Disordered" evidence="7">
    <location>
        <begin position="500"/>
        <end position="549"/>
    </location>
</feature>
<dbReference type="AlphaFoldDB" id="D8M265"/>
<evidence type="ECO:0000256" key="2">
    <source>
        <dbReference type="ARBA" id="ARBA00022692"/>
    </source>
</evidence>
<keyword evidence="5 8" id="KW-1133">Transmembrane helix</keyword>
<evidence type="ECO:0000259" key="9">
    <source>
        <dbReference type="PROSITE" id="PS50893"/>
    </source>
</evidence>
<dbReference type="InterPro" id="IPR017871">
    <property type="entry name" value="ABC_transporter-like_CS"/>
</dbReference>
<keyword evidence="3" id="KW-0547">Nucleotide-binding</keyword>
<feature type="domain" description="ABC transmembrane type-1" evidence="10">
    <location>
        <begin position="574"/>
        <end position="863"/>
    </location>
</feature>
<dbReference type="Gene3D" id="1.20.1560.10">
    <property type="entry name" value="ABC transporter type 1, transmembrane domain"/>
    <property type="match status" value="1"/>
</dbReference>
<dbReference type="RefSeq" id="XP_012896202.1">
    <property type="nucleotide sequence ID" value="XM_013040748.1"/>
</dbReference>
<proteinExistence type="predicted"/>
<feature type="transmembrane region" description="Helical" evidence="8">
    <location>
        <begin position="572"/>
        <end position="594"/>
    </location>
</feature>
<dbReference type="FunFam" id="3.40.50.300:FF:000218">
    <property type="entry name" value="Multidrug ABC transporter ATP-binding protein"/>
    <property type="match status" value="1"/>
</dbReference>
<feature type="domain" description="ABC transporter" evidence="9">
    <location>
        <begin position="896"/>
        <end position="1135"/>
    </location>
</feature>
<accession>D8M265</accession>
<evidence type="ECO:0000259" key="10">
    <source>
        <dbReference type="PROSITE" id="PS50929"/>
    </source>
</evidence>
<dbReference type="EMBL" id="FN668647">
    <property type="protein sequence ID" value="CBK22154.2"/>
    <property type="molecule type" value="Genomic_DNA"/>
</dbReference>
<comment type="subcellular location">
    <subcellularLocation>
        <location evidence="1">Membrane</location>
        <topology evidence="1">Multi-pass membrane protein</topology>
    </subcellularLocation>
</comment>
<evidence type="ECO:0000313" key="11">
    <source>
        <dbReference type="EMBL" id="CBK22154.2"/>
    </source>
</evidence>
<sequence>MQNLARHLREKYIHALLHHDIDYIESNKPSTLGQAVAEESSRIINGLGPSIGRLVRSISTFIGGVIVGVVHSWQLTLLTLIACPFLIYAGLEFGKVMGSWIQTLMRDHKEADSIAEESIRNYKTVTALGAESSMEKKYRKGFPQELYDAGCVTDLISSVDVCFSNATLSDQCMAICDRVSSCWYQSRNGQCLVGGDFMVVLCGVSNFLGLAAAFGAIQAIQSTRASATCFVKVIEHEDAMKSGSTTPSSSKGDVVYKNVDFKYASRDTQVLKQLNFTIRENEMIGIVGESGSGKSTILKLLMRLYAPTAGTITWDGVDVTTLSTAWIRDQISYVAQEPVLFSGTIRENLLYGREGCTEEEMVEAAKLVEADAFIRSFPKGYDTFVGELGSSLSGGQKQRIAIARALIRNPRILVLDEATSALDSQSEKIVQNAMETIRRKNEAKGKGLSIVIVAHRLSSIRSCNRIVVVEEGKIVEEGDHESLLAKGGIYAGLYKSQETLEKEEEEGAEGTEKKEEKEADAEAKKKEERNEKEKEKEAEVADSKKKDENEKAEKPKKYNLFSLYQYFGTKKCIFWIAFLGVIFTALYPAAYTVIMASMQSIAYSMDVNEIWNTGMLLTGLMVVVIIVNCAGELLWWDLSSVVKENMIVTVRSKSFTKLLSQSVAYYDEKEHSPGAITSELSIDVRKLRDFMDEVGTIMESVIVCLLCIAFAFSSMGSWKLALISIVVCPVLFSAEYCQNKLVANVISKIDSNLTEKSSETTDALLNIHTIHAYNLQDRIYESMIHDLERTNRLCKSRSLRSAIADAILLIFSMIFMAVVFGAGSILIGFDQISYPQMMIVYNTIFYMSSYIGVAMGKIPNMALAQEAAQRIFSLIESSGEKDALRALPEKAKDGAIAFDHVSFAYPTRPDAPILSDVSFSIPKGSSVAFVGPSGCGKSTIISLIQRMYKPESGEVLMDGANVQNVNLDSYRSLLGAVNQEPCMFSGTIRENLVMGLDREVSEAELKDACTQALCMDFINEMVDGFETDLGSTGKSVSGGQKQRLALARAILRKPHVLLLDEATSALDSENQDKFLEALEKWRSTHPCTVITVAHRLSTIVDSDIIFVVSEGKIVDSGKHAELLKKCEFYAALVKGQMESTPHEE</sequence>
<dbReference type="GeneID" id="24919411"/>
<dbReference type="InParanoid" id="D8M265"/>
<dbReference type="PROSITE" id="PS50893">
    <property type="entry name" value="ABC_TRANSPORTER_2"/>
    <property type="match status" value="2"/>
</dbReference>
<dbReference type="GO" id="GO:0015421">
    <property type="term" value="F:ABC-type oligopeptide transporter activity"/>
    <property type="evidence" value="ECO:0007669"/>
    <property type="project" value="TreeGrafter"/>
</dbReference>
<dbReference type="OMA" id="GFGQEEQ"/>
<dbReference type="InterPro" id="IPR027417">
    <property type="entry name" value="P-loop_NTPase"/>
</dbReference>
<evidence type="ECO:0000256" key="3">
    <source>
        <dbReference type="ARBA" id="ARBA00022741"/>
    </source>
</evidence>
<name>D8M265_BLAHO</name>
<feature type="transmembrane region" description="Helical" evidence="8">
    <location>
        <begin position="802"/>
        <end position="827"/>
    </location>
</feature>
<dbReference type="PROSITE" id="PS50929">
    <property type="entry name" value="ABC_TM1F"/>
    <property type="match status" value="2"/>
</dbReference>
<dbReference type="GO" id="GO:0005524">
    <property type="term" value="F:ATP binding"/>
    <property type="evidence" value="ECO:0007669"/>
    <property type="project" value="UniProtKB-KW"/>
</dbReference>
<feature type="transmembrane region" description="Helical" evidence="8">
    <location>
        <begin position="614"/>
        <end position="636"/>
    </location>
</feature>
<organism evidence="11">
    <name type="scientific">Blastocystis hominis</name>
    <dbReference type="NCBI Taxonomy" id="12968"/>
    <lineage>
        <taxon>Eukaryota</taxon>
        <taxon>Sar</taxon>
        <taxon>Stramenopiles</taxon>
        <taxon>Bigyra</taxon>
        <taxon>Opalozoa</taxon>
        <taxon>Opalinata</taxon>
        <taxon>Blastocystidae</taxon>
        <taxon>Blastocystis</taxon>
    </lineage>
</organism>
<dbReference type="Gene3D" id="3.40.50.300">
    <property type="entry name" value="P-loop containing nucleotide triphosphate hydrolases"/>
    <property type="match status" value="2"/>
</dbReference>
<dbReference type="InterPro" id="IPR039421">
    <property type="entry name" value="Type_1_exporter"/>
</dbReference>
<feature type="domain" description="ABC transporter" evidence="9">
    <location>
        <begin position="254"/>
        <end position="496"/>
    </location>
</feature>
<dbReference type="Proteomes" id="UP000008312">
    <property type="component" value="Unassembled WGS sequence"/>
</dbReference>
<dbReference type="InterPro" id="IPR036640">
    <property type="entry name" value="ABC1_TM_sf"/>
</dbReference>
<keyword evidence="6 8" id="KW-0472">Membrane</keyword>
<evidence type="ECO:0000256" key="6">
    <source>
        <dbReference type="ARBA" id="ARBA00023136"/>
    </source>
</evidence>
<feature type="domain" description="ABC transmembrane type-1" evidence="10">
    <location>
        <begin position="1"/>
        <end position="140"/>
    </location>
</feature>
<dbReference type="SMART" id="SM00382">
    <property type="entry name" value="AAA"/>
    <property type="match status" value="2"/>
</dbReference>
<protein>
    <recommendedName>
        <fullName evidence="13">ABC transporter</fullName>
    </recommendedName>
</protein>
<dbReference type="OrthoDB" id="6500128at2759"/>
<dbReference type="FunCoup" id="D8M265">
    <property type="interactions" value="4"/>
</dbReference>
<dbReference type="GO" id="GO:0016020">
    <property type="term" value="C:membrane"/>
    <property type="evidence" value="ECO:0007669"/>
    <property type="project" value="UniProtKB-SubCell"/>
</dbReference>
<dbReference type="SUPFAM" id="SSF52540">
    <property type="entry name" value="P-loop containing nucleoside triphosphate hydrolases"/>
    <property type="match status" value="2"/>
</dbReference>
<dbReference type="InterPro" id="IPR003439">
    <property type="entry name" value="ABC_transporter-like_ATP-bd"/>
</dbReference>
<dbReference type="Pfam" id="PF00664">
    <property type="entry name" value="ABC_membrane"/>
    <property type="match status" value="2"/>
</dbReference>
<keyword evidence="12" id="KW-1185">Reference proteome</keyword>
<gene>
    <name evidence="11" type="ORF">GSBLH_T00002213001</name>
</gene>
<feature type="transmembrane region" description="Helical" evidence="8">
    <location>
        <begin position="718"/>
        <end position="737"/>
    </location>
</feature>
<dbReference type="NCBIfam" id="NF010167">
    <property type="entry name" value="PRK13648.1"/>
    <property type="match status" value="2"/>
</dbReference>
<evidence type="ECO:0000313" key="12">
    <source>
        <dbReference type="Proteomes" id="UP000008312"/>
    </source>
</evidence>
<dbReference type="Pfam" id="PF00005">
    <property type="entry name" value="ABC_tran"/>
    <property type="match status" value="2"/>
</dbReference>
<evidence type="ECO:0008006" key="13">
    <source>
        <dbReference type="Google" id="ProtNLM"/>
    </source>
</evidence>
<evidence type="ECO:0000256" key="5">
    <source>
        <dbReference type="ARBA" id="ARBA00022989"/>
    </source>
</evidence>
<dbReference type="SUPFAM" id="SSF90123">
    <property type="entry name" value="ABC transporter transmembrane region"/>
    <property type="match status" value="2"/>
</dbReference>
<evidence type="ECO:0000256" key="7">
    <source>
        <dbReference type="SAM" id="MobiDB-lite"/>
    </source>
</evidence>
<evidence type="ECO:0000256" key="8">
    <source>
        <dbReference type="SAM" id="Phobius"/>
    </source>
</evidence>
<dbReference type="InterPro" id="IPR011527">
    <property type="entry name" value="ABC1_TM_dom"/>
</dbReference>
<dbReference type="PANTHER" id="PTHR43394:SF1">
    <property type="entry name" value="ATP-BINDING CASSETTE SUB-FAMILY B MEMBER 10, MITOCHONDRIAL"/>
    <property type="match status" value="1"/>
</dbReference>
<dbReference type="InterPro" id="IPR003593">
    <property type="entry name" value="AAA+_ATPase"/>
</dbReference>
<feature type="transmembrane region" description="Helical" evidence="8">
    <location>
        <begin position="197"/>
        <end position="217"/>
    </location>
</feature>